<dbReference type="Proteomes" id="UP000479000">
    <property type="component" value="Unassembled WGS sequence"/>
</dbReference>
<evidence type="ECO:0000313" key="3">
    <source>
        <dbReference type="Proteomes" id="UP000479000"/>
    </source>
</evidence>
<organism evidence="2 3">
    <name type="scientific">Nesidiocoris tenuis</name>
    <dbReference type="NCBI Taxonomy" id="355587"/>
    <lineage>
        <taxon>Eukaryota</taxon>
        <taxon>Metazoa</taxon>
        <taxon>Ecdysozoa</taxon>
        <taxon>Arthropoda</taxon>
        <taxon>Hexapoda</taxon>
        <taxon>Insecta</taxon>
        <taxon>Pterygota</taxon>
        <taxon>Neoptera</taxon>
        <taxon>Paraneoptera</taxon>
        <taxon>Hemiptera</taxon>
        <taxon>Heteroptera</taxon>
        <taxon>Panheteroptera</taxon>
        <taxon>Cimicomorpha</taxon>
        <taxon>Miridae</taxon>
        <taxon>Dicyphina</taxon>
        <taxon>Nesidiocoris</taxon>
    </lineage>
</organism>
<gene>
    <name evidence="2" type="ORF">NTEN_LOCUS11235</name>
</gene>
<proteinExistence type="predicted"/>
<evidence type="ECO:0000256" key="1">
    <source>
        <dbReference type="SAM" id="MobiDB-lite"/>
    </source>
</evidence>
<keyword evidence="3" id="KW-1185">Reference proteome</keyword>
<reference evidence="2 3" key="1">
    <citation type="submission" date="2020-02" db="EMBL/GenBank/DDBJ databases">
        <authorList>
            <person name="Ferguson B K."/>
        </authorList>
    </citation>
    <scope>NUCLEOTIDE SEQUENCE [LARGE SCALE GENOMIC DNA]</scope>
</reference>
<dbReference type="EMBL" id="CADCXU010016601">
    <property type="protein sequence ID" value="CAB0005758.1"/>
    <property type="molecule type" value="Genomic_DNA"/>
</dbReference>
<accession>A0A6H5GSJ8</accession>
<protein>
    <submittedName>
        <fullName evidence="2">Uncharacterized protein</fullName>
    </submittedName>
</protein>
<evidence type="ECO:0000313" key="2">
    <source>
        <dbReference type="EMBL" id="CAB0005758.1"/>
    </source>
</evidence>
<name>A0A6H5GSJ8_9HEMI</name>
<dbReference type="AlphaFoldDB" id="A0A6H5GSJ8"/>
<feature type="region of interest" description="Disordered" evidence="1">
    <location>
        <begin position="357"/>
        <end position="376"/>
    </location>
</feature>
<sequence>MSCPEPLLFLTRRGEGPSLDLAHWAQPTDLSGRTAVIVHRGRSANHRLELSRKSKILFLTIRYSSDCSLTGGYRDSKNQCLASEIILAAGCCAFECTVDLLRIISIPCPWPSFLSKPAGTQDARNDENASSSHMVVDSVPYIPYIPVPVKHRRYSPGKKETGEGRPGLVFTFLVTWCSRLVITVHYHTPQTHEVERRLRDCVMPSRKLRFRAGLLTKLISPISKETSGILHHGASAETLIFISYLELGPMSYSPQRPDQTNVRMGTHGSTESGIQLNARKMLYRLTLTSIMRLSSSLSLIMSLSLILSKSLIMSMSLSSIISLRLIMRLRFCLSFSLSSIMSLKQVVQRGLHGVQNVQMSNSSREDSGEDPCSDSVRQTATTPIRLSIIAFSSPIENFPKKIEDFPN</sequence>